<dbReference type="OrthoDB" id="1115230at2"/>
<sequence length="328" mass="36958">MKTLRTLLFLAFVGLVSCNNGKSQNYLPRSIGPVNQVTLVMDNDLWKGRVGDKIREHFAATAVGLTWEESILTLNQVPPKVFAGSLLNSKSILLVKKDTAEVAELKSDIYATPQRMAVFKGQTDEEIMNNIEAMAEEIIASYKAMDLKETQTRLLKSLNKEGVLEEKFNITMSVPSIYKVGRQEDNFVWMDREIQKGHMNIIAYEMPANSFSADSTLVREIVQMRDSIGALYIPGPDVPNKTTHMRTEPAFSPSIFSAEIAGRKAIEVRGIWDIKNYPMAGPFITYIIDDEANNRKLVVEGFTFAPATNKRDDMFRLEAIMKTTRFTN</sequence>
<reference evidence="1 2" key="1">
    <citation type="submission" date="2019-05" db="EMBL/GenBank/DDBJ databases">
        <authorList>
            <person name="Zhang J.-Y."/>
            <person name="Feg X."/>
            <person name="Du Z.-J."/>
        </authorList>
    </citation>
    <scope>NUCLEOTIDE SEQUENCE [LARGE SCALE GENOMIC DNA]</scope>
    <source>
        <strain evidence="1 2">RZ26</strain>
    </source>
</reference>
<protein>
    <submittedName>
        <fullName evidence="1">DUF4837 family protein</fullName>
    </submittedName>
</protein>
<dbReference type="Pfam" id="PF16125">
    <property type="entry name" value="DUF4837"/>
    <property type="match status" value="1"/>
</dbReference>
<gene>
    <name evidence="1" type="ORF">FEE95_05910</name>
</gene>
<dbReference type="Proteomes" id="UP000310314">
    <property type="component" value="Unassembled WGS sequence"/>
</dbReference>
<dbReference type="PROSITE" id="PS51257">
    <property type="entry name" value="PROKAR_LIPOPROTEIN"/>
    <property type="match status" value="1"/>
</dbReference>
<organism evidence="1 2">
    <name type="scientific">Maribacter algarum</name>
    <name type="common">ex Zhang et al. 2020</name>
    <dbReference type="NCBI Taxonomy" id="2578118"/>
    <lineage>
        <taxon>Bacteria</taxon>
        <taxon>Pseudomonadati</taxon>
        <taxon>Bacteroidota</taxon>
        <taxon>Flavobacteriia</taxon>
        <taxon>Flavobacteriales</taxon>
        <taxon>Flavobacteriaceae</taxon>
        <taxon>Maribacter</taxon>
    </lineage>
</organism>
<accession>A0A5S3Q053</accession>
<name>A0A5S3Q053_9FLAO</name>
<proteinExistence type="predicted"/>
<keyword evidence="2" id="KW-1185">Reference proteome</keyword>
<comment type="caution">
    <text evidence="1">The sequence shown here is derived from an EMBL/GenBank/DDBJ whole genome shotgun (WGS) entry which is preliminary data.</text>
</comment>
<dbReference type="AlphaFoldDB" id="A0A5S3Q053"/>
<evidence type="ECO:0000313" key="1">
    <source>
        <dbReference type="EMBL" id="TMM58967.1"/>
    </source>
</evidence>
<evidence type="ECO:0000313" key="2">
    <source>
        <dbReference type="Proteomes" id="UP000310314"/>
    </source>
</evidence>
<dbReference type="EMBL" id="VATY01000001">
    <property type="protein sequence ID" value="TMM58967.1"/>
    <property type="molecule type" value="Genomic_DNA"/>
</dbReference>
<dbReference type="RefSeq" id="WP_138656900.1">
    <property type="nucleotide sequence ID" value="NZ_VATY01000001.1"/>
</dbReference>
<dbReference type="InterPro" id="IPR032286">
    <property type="entry name" value="DUF4837"/>
</dbReference>